<proteinExistence type="inferred from homology"/>
<comment type="subcellular location">
    <subcellularLocation>
        <location evidence="2 12">Cell membrane</location>
        <topology evidence="2 12">Lipid-anchor</topology>
    </subcellularLocation>
</comment>
<evidence type="ECO:0000256" key="6">
    <source>
        <dbReference type="ARBA" id="ARBA00022475"/>
    </source>
</evidence>
<dbReference type="PROSITE" id="PS51257">
    <property type="entry name" value="PROKAR_LIPOPROTEIN"/>
    <property type="match status" value="1"/>
</dbReference>
<evidence type="ECO:0000256" key="5">
    <source>
        <dbReference type="ARBA" id="ARBA00022448"/>
    </source>
</evidence>
<keyword evidence="9" id="KW-0472">Membrane</keyword>
<keyword evidence="10 12" id="KW-0564">Palmitate</keyword>
<evidence type="ECO:0000259" key="13">
    <source>
        <dbReference type="Pfam" id="PF12849"/>
    </source>
</evidence>
<evidence type="ECO:0000256" key="1">
    <source>
        <dbReference type="ARBA" id="ARBA00002841"/>
    </source>
</evidence>
<evidence type="ECO:0000256" key="11">
    <source>
        <dbReference type="ARBA" id="ARBA00023288"/>
    </source>
</evidence>
<keyword evidence="8 12" id="KW-0732">Signal</keyword>
<dbReference type="KEGG" id="cmic:caldi_01630"/>
<dbReference type="Proteomes" id="UP001163687">
    <property type="component" value="Chromosome"/>
</dbReference>
<dbReference type="Pfam" id="PF12849">
    <property type="entry name" value="PBP_like_2"/>
    <property type="match status" value="1"/>
</dbReference>
<dbReference type="CDD" id="cd13653">
    <property type="entry name" value="PBP2_phosphate_like_1"/>
    <property type="match status" value="1"/>
</dbReference>
<accession>A0AA35G793</accession>
<evidence type="ECO:0000256" key="3">
    <source>
        <dbReference type="ARBA" id="ARBA00008725"/>
    </source>
</evidence>
<evidence type="ECO:0000313" key="15">
    <source>
        <dbReference type="Proteomes" id="UP001163687"/>
    </source>
</evidence>
<feature type="signal peptide" evidence="12">
    <location>
        <begin position="1"/>
        <end position="25"/>
    </location>
</feature>
<evidence type="ECO:0000256" key="7">
    <source>
        <dbReference type="ARBA" id="ARBA00022592"/>
    </source>
</evidence>
<evidence type="ECO:0000313" key="14">
    <source>
        <dbReference type="EMBL" id="BDG59073.1"/>
    </source>
</evidence>
<reference evidence="14" key="1">
    <citation type="submission" date="2022-03" db="EMBL/GenBank/DDBJ databases">
        <title>Complete genome sequence of Caldinitratiruptor microaerophilus.</title>
        <authorList>
            <person name="Mukaiyama R."/>
            <person name="Nishiyama T."/>
            <person name="Ueda K."/>
        </authorList>
    </citation>
    <scope>NUCLEOTIDE SEQUENCE</scope>
    <source>
        <strain evidence="14">JCM 16183</strain>
    </source>
</reference>
<keyword evidence="7 12" id="KW-0592">Phosphate transport</keyword>
<dbReference type="InterPro" id="IPR011862">
    <property type="entry name" value="Phos-bd"/>
</dbReference>
<evidence type="ECO:0000256" key="2">
    <source>
        <dbReference type="ARBA" id="ARBA00004193"/>
    </source>
</evidence>
<comment type="similarity">
    <text evidence="3 12">Belongs to the PstS family.</text>
</comment>
<evidence type="ECO:0000256" key="8">
    <source>
        <dbReference type="ARBA" id="ARBA00022729"/>
    </source>
</evidence>
<dbReference type="RefSeq" id="WP_264843189.1">
    <property type="nucleotide sequence ID" value="NZ_AP025628.1"/>
</dbReference>
<dbReference type="EMBL" id="AP025628">
    <property type="protein sequence ID" value="BDG59073.1"/>
    <property type="molecule type" value="Genomic_DNA"/>
</dbReference>
<evidence type="ECO:0000256" key="4">
    <source>
        <dbReference type="ARBA" id="ARBA00011529"/>
    </source>
</evidence>
<dbReference type="PANTHER" id="PTHR30570">
    <property type="entry name" value="PERIPLASMIC PHOSPHATE BINDING COMPONENT OF PHOSPHATE ABC TRANSPORTER"/>
    <property type="match status" value="1"/>
</dbReference>
<keyword evidence="11 12" id="KW-0449">Lipoprotein</keyword>
<evidence type="ECO:0000256" key="10">
    <source>
        <dbReference type="ARBA" id="ARBA00023139"/>
    </source>
</evidence>
<dbReference type="AlphaFoldDB" id="A0AA35G793"/>
<dbReference type="SUPFAM" id="SSF53850">
    <property type="entry name" value="Periplasmic binding protein-like II"/>
    <property type="match status" value="1"/>
</dbReference>
<comment type="subunit">
    <text evidence="4 12">The complex is composed of two ATP-binding proteins (PstB), two transmembrane proteins (PstC and PstA) and a solute-binding protein (PstS).</text>
</comment>
<sequence>MRVHGRRHVGVVVAALLVFTVTACARRGAQTPPAPGGEGGGGAVSGKVTAAGSTALLPLVQQAAEEFMQKNPGVTVNVSGGGSFTGLTQVAAGSVDIGNSDVDLPPELQGKNLVDHRVAVAPFVLVTHPGVGVTNLTKEQAKGIFTGKITNWREVGGPDQAITVVDRPRSSGSRATIQRIVLDGAEVTDRAVVQDSNGKVRATVASTPGSIGYIDAAYLDQSVKGVAFEGVEYSVDAVIRGKYPIFAYEHMFTRGEPAGATKAFIEYILSPDFQERVLPKMGFIPVSKMSR</sequence>
<keyword evidence="15" id="KW-1185">Reference proteome</keyword>
<name>A0AA35G793_9FIRM</name>
<dbReference type="GO" id="GO:0006817">
    <property type="term" value="P:phosphate ion transport"/>
    <property type="evidence" value="ECO:0007669"/>
    <property type="project" value="UniProtKB-UniRule"/>
</dbReference>
<comment type="function">
    <text evidence="12">Involved in the system for phosphate transport across the cytoplasmic membrane.</text>
</comment>
<organism evidence="14 15">
    <name type="scientific">Caldinitratiruptor microaerophilus</name>
    <dbReference type="NCBI Taxonomy" id="671077"/>
    <lineage>
        <taxon>Bacteria</taxon>
        <taxon>Bacillati</taxon>
        <taxon>Bacillota</taxon>
        <taxon>Clostridia</taxon>
        <taxon>Eubacteriales</taxon>
        <taxon>Symbiobacteriaceae</taxon>
        <taxon>Caldinitratiruptor</taxon>
    </lineage>
</organism>
<dbReference type="PANTHER" id="PTHR30570:SF4">
    <property type="entry name" value="PHOSPHATE-BINDING PROTEIN PSTS 1"/>
    <property type="match status" value="1"/>
</dbReference>
<dbReference type="GO" id="GO:0042301">
    <property type="term" value="F:phosphate ion binding"/>
    <property type="evidence" value="ECO:0007669"/>
    <property type="project" value="UniProtKB-UniRule"/>
</dbReference>
<feature type="chain" id="PRO_5041490720" description="Phosphate-binding protein" evidence="12">
    <location>
        <begin position="26"/>
        <end position="291"/>
    </location>
</feature>
<feature type="domain" description="PBP" evidence="13">
    <location>
        <begin position="41"/>
        <end position="271"/>
    </location>
</feature>
<comment type="function">
    <text evidence="1">Part of the ABC transporter complex PstSACB involved in phosphate import.</text>
</comment>
<keyword evidence="5 12" id="KW-0813">Transport</keyword>
<keyword evidence="6 12" id="KW-1003">Cell membrane</keyword>
<dbReference type="GO" id="GO:0005886">
    <property type="term" value="C:plasma membrane"/>
    <property type="evidence" value="ECO:0007669"/>
    <property type="project" value="UniProtKB-SubCell"/>
</dbReference>
<dbReference type="InterPro" id="IPR050811">
    <property type="entry name" value="Phosphate_ABC_transporter"/>
</dbReference>
<protein>
    <recommendedName>
        <fullName evidence="12">Phosphate-binding protein</fullName>
    </recommendedName>
</protein>
<gene>
    <name evidence="14" type="ORF">caldi_01630</name>
</gene>
<dbReference type="NCBIfam" id="TIGR02136">
    <property type="entry name" value="ptsS_2"/>
    <property type="match status" value="1"/>
</dbReference>
<dbReference type="Gene3D" id="3.40.190.10">
    <property type="entry name" value="Periplasmic binding protein-like II"/>
    <property type="match status" value="2"/>
</dbReference>
<evidence type="ECO:0000256" key="9">
    <source>
        <dbReference type="ARBA" id="ARBA00023136"/>
    </source>
</evidence>
<evidence type="ECO:0000256" key="12">
    <source>
        <dbReference type="RuleBase" id="RU367119"/>
    </source>
</evidence>
<dbReference type="InterPro" id="IPR024370">
    <property type="entry name" value="PBP_domain"/>
</dbReference>